<gene>
    <name evidence="3" type="ORF">NCTC13184_06050</name>
</gene>
<proteinExistence type="predicted"/>
<accession>A0A378X233</accession>
<sequence>MDLSKNHDASNSAGYEAYPTESDSSPAALPADVTPSHDHQPDGGVLAHPTRMPGPVRGAQIISWLFGGLGVALSVLAGTMDKPELCGALIAGYLPAFFLAIFAFGFTVNGNGLRVAAIVVASFGILWGLGSTPQGHPPGPLGFGASLAIVILLSRPSAEAWFKRPH</sequence>
<evidence type="ECO:0000256" key="1">
    <source>
        <dbReference type="SAM" id="MobiDB-lite"/>
    </source>
</evidence>
<evidence type="ECO:0000313" key="3">
    <source>
        <dbReference type="EMBL" id="SUA47509.1"/>
    </source>
</evidence>
<feature type="transmembrane region" description="Helical" evidence="2">
    <location>
        <begin position="141"/>
        <end position="158"/>
    </location>
</feature>
<feature type="transmembrane region" description="Helical" evidence="2">
    <location>
        <begin position="85"/>
        <end position="106"/>
    </location>
</feature>
<evidence type="ECO:0000256" key="2">
    <source>
        <dbReference type="SAM" id="Phobius"/>
    </source>
</evidence>
<protein>
    <submittedName>
        <fullName evidence="3">Uncharacterized protein</fullName>
    </submittedName>
</protein>
<evidence type="ECO:0000313" key="4">
    <source>
        <dbReference type="Proteomes" id="UP000255082"/>
    </source>
</evidence>
<feature type="region of interest" description="Disordered" evidence="1">
    <location>
        <begin position="1"/>
        <end position="50"/>
    </location>
</feature>
<keyword evidence="2" id="KW-0812">Transmembrane</keyword>
<dbReference type="RefSeq" id="WP_062965823.1">
    <property type="nucleotide sequence ID" value="NZ_JAJFOE010000002.1"/>
</dbReference>
<feature type="transmembrane region" description="Helical" evidence="2">
    <location>
        <begin position="61"/>
        <end position="78"/>
    </location>
</feature>
<name>A0A378X233_9NOCA</name>
<feature type="transmembrane region" description="Helical" evidence="2">
    <location>
        <begin position="112"/>
        <end position="129"/>
    </location>
</feature>
<dbReference type="EMBL" id="UGRU01000001">
    <property type="protein sequence ID" value="SUA47509.1"/>
    <property type="molecule type" value="Genomic_DNA"/>
</dbReference>
<keyword evidence="2" id="KW-0472">Membrane</keyword>
<organism evidence="3 4">
    <name type="scientific">Nocardia africana</name>
    <dbReference type="NCBI Taxonomy" id="134964"/>
    <lineage>
        <taxon>Bacteria</taxon>
        <taxon>Bacillati</taxon>
        <taxon>Actinomycetota</taxon>
        <taxon>Actinomycetes</taxon>
        <taxon>Mycobacteriales</taxon>
        <taxon>Nocardiaceae</taxon>
        <taxon>Nocardia</taxon>
    </lineage>
</organism>
<keyword evidence="2" id="KW-1133">Transmembrane helix</keyword>
<reference evidence="3 4" key="1">
    <citation type="submission" date="2018-06" db="EMBL/GenBank/DDBJ databases">
        <authorList>
            <consortium name="Pathogen Informatics"/>
            <person name="Doyle S."/>
        </authorList>
    </citation>
    <scope>NUCLEOTIDE SEQUENCE [LARGE SCALE GENOMIC DNA]</scope>
    <source>
        <strain evidence="3 4">NCTC13184</strain>
    </source>
</reference>
<dbReference type="Proteomes" id="UP000255082">
    <property type="component" value="Unassembled WGS sequence"/>
</dbReference>
<dbReference type="AlphaFoldDB" id="A0A378X233"/>